<organism evidence="3 4">
    <name type="scientific">Hyalella azteca</name>
    <name type="common">Amphipod</name>
    <dbReference type="NCBI Taxonomy" id="294128"/>
    <lineage>
        <taxon>Eukaryota</taxon>
        <taxon>Metazoa</taxon>
        <taxon>Ecdysozoa</taxon>
        <taxon>Arthropoda</taxon>
        <taxon>Crustacea</taxon>
        <taxon>Multicrustacea</taxon>
        <taxon>Malacostraca</taxon>
        <taxon>Eumalacostraca</taxon>
        <taxon>Peracarida</taxon>
        <taxon>Amphipoda</taxon>
        <taxon>Senticaudata</taxon>
        <taxon>Talitrida</taxon>
        <taxon>Talitroidea</taxon>
        <taxon>Hyalellidae</taxon>
        <taxon>Hyalella</taxon>
    </lineage>
</organism>
<evidence type="ECO:0000313" key="3">
    <source>
        <dbReference type="Proteomes" id="UP000694843"/>
    </source>
</evidence>
<keyword evidence="3" id="KW-1185">Reference proteome</keyword>
<dbReference type="RefSeq" id="XP_018027992.1">
    <property type="nucleotide sequence ID" value="XM_018172503.1"/>
</dbReference>
<feature type="coiled-coil region" evidence="1">
    <location>
        <begin position="10"/>
        <end position="37"/>
    </location>
</feature>
<sequence>MEDCVMAWLLLIAQRAKQQLDKDIKRINARHKHEDNQDNRDDNNLRELVNDMVDFVKLVVEKTERLVWSGGACPPEMLRFLGSQLTYHLNSFWQSLYSDYCRGPAPPNTISRWACLVMSALCDLKEELSSALLRLDPSRTAMQEAHHVLSLMPYKAARKMCYEEEEFLQLAAVLEALQQFFTSSILLEESLLQAEERWKEQLSLARERGLPLAELQHRYYSQRYQEQQLQLLEDQTSATMLLVNIVFVEGSGLFVSIVQSPSAACLAKAALKSISSTANNNNIGDTSEDTGRSLRPPPAQKASNILSSMFKGVTSAGGVYVKAQLVPAEWFPDAPLDLQLWVSD</sequence>
<evidence type="ECO:0000256" key="1">
    <source>
        <dbReference type="SAM" id="Coils"/>
    </source>
</evidence>
<reference evidence="4" key="1">
    <citation type="submission" date="2025-08" db="UniProtKB">
        <authorList>
            <consortium name="RefSeq"/>
        </authorList>
    </citation>
    <scope>IDENTIFICATION</scope>
</reference>
<feature type="region of interest" description="Disordered" evidence="2">
    <location>
        <begin position="278"/>
        <end position="299"/>
    </location>
</feature>
<name>A0A8B7PS09_HYAAZ</name>
<dbReference type="Proteomes" id="UP000694843">
    <property type="component" value="Unplaced"/>
</dbReference>
<protein>
    <submittedName>
        <fullName evidence="4">Uncharacterized protein LOC108683210</fullName>
    </submittedName>
</protein>
<keyword evidence="1" id="KW-0175">Coiled coil</keyword>
<dbReference type="GeneID" id="108683210"/>
<dbReference type="KEGG" id="hazt:108683210"/>
<proteinExistence type="predicted"/>
<gene>
    <name evidence="4" type="primary">LOC108683210</name>
</gene>
<dbReference type="AlphaFoldDB" id="A0A8B7PS09"/>
<evidence type="ECO:0000256" key="2">
    <source>
        <dbReference type="SAM" id="MobiDB-lite"/>
    </source>
</evidence>
<dbReference type="OrthoDB" id="10447537at2759"/>
<evidence type="ECO:0000313" key="4">
    <source>
        <dbReference type="RefSeq" id="XP_018027992.1"/>
    </source>
</evidence>
<accession>A0A8B7PS09</accession>